<dbReference type="Pfam" id="PF03061">
    <property type="entry name" value="4HBT"/>
    <property type="match status" value="1"/>
</dbReference>
<dbReference type="PANTHER" id="PTHR21660">
    <property type="entry name" value="THIOESTERASE SUPERFAMILY MEMBER-RELATED"/>
    <property type="match status" value="1"/>
</dbReference>
<dbReference type="Proteomes" id="UP001166286">
    <property type="component" value="Unassembled WGS sequence"/>
</dbReference>
<dbReference type="EMBL" id="JAFEKC020000013">
    <property type="protein sequence ID" value="KAK0511570.1"/>
    <property type="molecule type" value="Genomic_DNA"/>
</dbReference>
<dbReference type="InterPro" id="IPR029069">
    <property type="entry name" value="HotDog_dom_sf"/>
</dbReference>
<keyword evidence="2" id="KW-0378">Hydrolase</keyword>
<accession>A0AA39QYM6</accession>
<dbReference type="PANTHER" id="PTHR21660:SF1">
    <property type="entry name" value="ACYL-COENZYME A THIOESTERASE 13"/>
    <property type="match status" value="1"/>
</dbReference>
<comment type="similarity">
    <text evidence="1">Belongs to the thioesterase PaaI family.</text>
</comment>
<organism evidence="4 5">
    <name type="scientific">Cladonia borealis</name>
    <dbReference type="NCBI Taxonomy" id="184061"/>
    <lineage>
        <taxon>Eukaryota</taxon>
        <taxon>Fungi</taxon>
        <taxon>Dikarya</taxon>
        <taxon>Ascomycota</taxon>
        <taxon>Pezizomycotina</taxon>
        <taxon>Lecanoromycetes</taxon>
        <taxon>OSLEUM clade</taxon>
        <taxon>Lecanoromycetidae</taxon>
        <taxon>Lecanorales</taxon>
        <taxon>Lecanorineae</taxon>
        <taxon>Cladoniaceae</taxon>
        <taxon>Cladonia</taxon>
    </lineage>
</organism>
<reference evidence="4" key="1">
    <citation type="submission" date="2023-03" db="EMBL/GenBank/DDBJ databases">
        <title>Complete genome of Cladonia borealis.</title>
        <authorList>
            <person name="Park H."/>
        </authorList>
    </citation>
    <scope>NUCLEOTIDE SEQUENCE</scope>
    <source>
        <strain evidence="4">ANT050790</strain>
    </source>
</reference>
<dbReference type="AlphaFoldDB" id="A0AA39QYM6"/>
<evidence type="ECO:0000313" key="5">
    <source>
        <dbReference type="Proteomes" id="UP001166286"/>
    </source>
</evidence>
<dbReference type="GO" id="GO:0047617">
    <property type="term" value="F:fatty acyl-CoA hydrolase activity"/>
    <property type="evidence" value="ECO:0007669"/>
    <property type="project" value="InterPro"/>
</dbReference>
<comment type="caution">
    <text evidence="4">The sequence shown here is derived from an EMBL/GenBank/DDBJ whole genome shotgun (WGS) entry which is preliminary data.</text>
</comment>
<evidence type="ECO:0000256" key="2">
    <source>
        <dbReference type="ARBA" id="ARBA00022801"/>
    </source>
</evidence>
<dbReference type="Gene3D" id="3.10.129.10">
    <property type="entry name" value="Hotdog Thioesterase"/>
    <property type="match status" value="1"/>
</dbReference>
<dbReference type="SUPFAM" id="SSF54637">
    <property type="entry name" value="Thioesterase/thiol ester dehydrase-isomerase"/>
    <property type="match status" value="1"/>
</dbReference>
<dbReference type="InterPro" id="IPR039298">
    <property type="entry name" value="ACOT13"/>
</dbReference>
<sequence>MSPSKPDPRGVIQNFIDYMLNEDYAGHDTAVLRRLKVPSAYYKPTPCATFRINITPDLCNKSGNLHGGATAMIFDLCTTFPIFLARQEGSWKTPSVSRTLNVAYLAAVRAGEEVEVEAEVIGIGKRLVHCRGTMKRVSDGTVVATCEHGKVNTDSQRSKL</sequence>
<feature type="domain" description="Thioesterase" evidence="3">
    <location>
        <begin position="63"/>
        <end position="141"/>
    </location>
</feature>
<evidence type="ECO:0000259" key="3">
    <source>
        <dbReference type="Pfam" id="PF03061"/>
    </source>
</evidence>
<gene>
    <name evidence="4" type="ORF">JMJ35_006143</name>
</gene>
<proteinExistence type="inferred from homology"/>
<name>A0AA39QYM6_9LECA</name>
<evidence type="ECO:0000256" key="1">
    <source>
        <dbReference type="ARBA" id="ARBA00008324"/>
    </source>
</evidence>
<evidence type="ECO:0000313" key="4">
    <source>
        <dbReference type="EMBL" id="KAK0511570.1"/>
    </source>
</evidence>
<dbReference type="InterPro" id="IPR006683">
    <property type="entry name" value="Thioestr_dom"/>
</dbReference>
<keyword evidence="5" id="KW-1185">Reference proteome</keyword>
<dbReference type="CDD" id="cd03443">
    <property type="entry name" value="PaaI_thioesterase"/>
    <property type="match status" value="1"/>
</dbReference>
<protein>
    <recommendedName>
        <fullName evidence="3">Thioesterase domain-containing protein</fullName>
    </recommendedName>
</protein>